<dbReference type="Gene3D" id="3.30.710.10">
    <property type="entry name" value="Potassium Channel Kv1.1, Chain A"/>
    <property type="match status" value="1"/>
</dbReference>
<dbReference type="PANTHER" id="PTHR11145:SF8">
    <property type="entry name" value="RE57120P"/>
    <property type="match status" value="1"/>
</dbReference>
<feature type="compositionally biased region" description="Low complexity" evidence="1">
    <location>
        <begin position="193"/>
        <end position="212"/>
    </location>
</feature>
<feature type="domain" description="Potassium channel tetramerisation-type BTB" evidence="2">
    <location>
        <begin position="7"/>
        <end position="88"/>
    </location>
</feature>
<feature type="region of interest" description="Disordered" evidence="1">
    <location>
        <begin position="185"/>
        <end position="241"/>
    </location>
</feature>
<keyword evidence="4" id="KW-1185">Reference proteome</keyword>
<dbReference type="Pfam" id="PF02214">
    <property type="entry name" value="BTB_2"/>
    <property type="match status" value="1"/>
</dbReference>
<dbReference type="Proteomes" id="UP000815325">
    <property type="component" value="Unassembled WGS sequence"/>
</dbReference>
<comment type="caution">
    <text evidence="3">The sequence shown here is derived from an EMBL/GenBank/DDBJ whole genome shotgun (WGS) entry which is preliminary data.</text>
</comment>
<gene>
    <name evidence="3" type="ORF">DUNSADRAFT_6585</name>
</gene>
<evidence type="ECO:0000256" key="1">
    <source>
        <dbReference type="SAM" id="MobiDB-lite"/>
    </source>
</evidence>
<sequence>MSPAQPVQFNVGGVKFFTTKETILKEPTSKLAAALRTQPGPDGCYFLDRDPKHFQLLLNWLRDGWCSIPHSIEGRRELSAEVKHYGLISMDLWLRSQSHAENMSDAAAAAASSAGGLGAGGLGSGGLGSGGLGAGGLGAGGIGGRWSSGGAEGLLGPQLRGALGQGVAATAAAMPVMERPWSAGMGQAGGSGASSPYSAVRPSALSRGSRSFGVGGGLSWAEQQQQQQQQQHELGGLGVGMGGGGGGLGGLFGNGRASGVMATPGPMSAAGGVDGMGQLGVLGSAAGGGGGVRPWLATPSVAATPLQPTYPVASTPSHAPPPSYPPPFTPTLYPPPQPGLNPAPTPQRQPSLSARPPIANQLASSLPRPMSTPSYSYALGGGEGGHLNGAGVGQQGLVTPGLMPTPHALSSGAGPLGLGTLQQQQQQQQQQMQVMAPPGGAVGNGSMAVGVPGSTPAVRKQAFRDALHAATTPPPQPGSVLSHGLPSQGEVAAAGGAGTGSKWTAKYLKNPEVHEVVNTLLELAFSGPHPALRAGKVVIHITPGPCDHKSGSSVIPGGLRQQLRGKLMAVRVHNMGSGWSCEFPIRPNCDVTLFDKFSGLAEMVQENWFVLCAILKDQFGVLLAEDHSATSAAKPLPMSDSLLGSFGSSNGNGTADGQAPATKPSCQMCKRATLAITLHKVV</sequence>
<dbReference type="InterPro" id="IPR045068">
    <property type="entry name" value="BACURD1-3"/>
</dbReference>
<dbReference type="InterPro" id="IPR011333">
    <property type="entry name" value="SKP1/BTB/POZ_sf"/>
</dbReference>
<evidence type="ECO:0000313" key="3">
    <source>
        <dbReference type="EMBL" id="KAF5836015.1"/>
    </source>
</evidence>
<organism evidence="3 4">
    <name type="scientific">Dunaliella salina</name>
    <name type="common">Green alga</name>
    <name type="synonym">Protococcus salinus</name>
    <dbReference type="NCBI Taxonomy" id="3046"/>
    <lineage>
        <taxon>Eukaryota</taxon>
        <taxon>Viridiplantae</taxon>
        <taxon>Chlorophyta</taxon>
        <taxon>core chlorophytes</taxon>
        <taxon>Chlorophyceae</taxon>
        <taxon>CS clade</taxon>
        <taxon>Chlamydomonadales</taxon>
        <taxon>Dunaliellaceae</taxon>
        <taxon>Dunaliella</taxon>
    </lineage>
</organism>
<feature type="region of interest" description="Disordered" evidence="1">
    <location>
        <begin position="471"/>
        <end position="497"/>
    </location>
</feature>
<dbReference type="EMBL" id="MU069679">
    <property type="protein sequence ID" value="KAF5836015.1"/>
    <property type="molecule type" value="Genomic_DNA"/>
</dbReference>
<dbReference type="InterPro" id="IPR003131">
    <property type="entry name" value="T1-type_BTB"/>
</dbReference>
<reference evidence="3" key="1">
    <citation type="submission" date="2017-08" db="EMBL/GenBank/DDBJ databases">
        <authorList>
            <person name="Polle J.E."/>
            <person name="Barry K."/>
            <person name="Cushman J."/>
            <person name="Schmutz J."/>
            <person name="Tran D."/>
            <person name="Hathwaick L.T."/>
            <person name="Yim W.C."/>
            <person name="Jenkins J."/>
            <person name="Mckie-Krisberg Z.M."/>
            <person name="Prochnik S."/>
            <person name="Lindquist E."/>
            <person name="Dockter R.B."/>
            <person name="Adam C."/>
            <person name="Molina H."/>
            <person name="Bunkerborg J."/>
            <person name="Jin E."/>
            <person name="Buchheim M."/>
            <person name="Magnuson J."/>
        </authorList>
    </citation>
    <scope>NUCLEOTIDE SEQUENCE</scope>
    <source>
        <strain evidence="3">CCAP 19/18</strain>
    </source>
</reference>
<dbReference type="PANTHER" id="PTHR11145">
    <property type="entry name" value="BTB/POZ DOMAIN-CONTAINING ADAPTER FOR CUL3-MEDIATED RHOA DEGRADATION PROTEIN FAMILY MEMBER"/>
    <property type="match status" value="1"/>
</dbReference>
<dbReference type="SUPFAM" id="SSF54695">
    <property type="entry name" value="POZ domain"/>
    <property type="match status" value="1"/>
</dbReference>
<evidence type="ECO:0000259" key="2">
    <source>
        <dbReference type="Pfam" id="PF02214"/>
    </source>
</evidence>
<evidence type="ECO:0000313" key="4">
    <source>
        <dbReference type="Proteomes" id="UP000815325"/>
    </source>
</evidence>
<feature type="region of interest" description="Disordered" evidence="1">
    <location>
        <begin position="307"/>
        <end position="355"/>
    </location>
</feature>
<name>A0ABQ7GN38_DUNSA</name>
<accession>A0ABQ7GN38</accession>
<feature type="compositionally biased region" description="Pro residues" evidence="1">
    <location>
        <begin position="318"/>
        <end position="347"/>
    </location>
</feature>
<protein>
    <recommendedName>
        <fullName evidence="2">Potassium channel tetramerisation-type BTB domain-containing protein</fullName>
    </recommendedName>
</protein>
<proteinExistence type="predicted"/>